<dbReference type="EC" id="1.1.1.37" evidence="3"/>
<dbReference type="InterPro" id="IPR036291">
    <property type="entry name" value="NAD(P)-bd_dom_sf"/>
</dbReference>
<keyword evidence="6 10" id="KW-0560">Oxidoreductase</keyword>
<evidence type="ECO:0000313" key="14">
    <source>
        <dbReference type="Proteomes" id="UP001168821"/>
    </source>
</evidence>
<dbReference type="GO" id="GO:0070013">
    <property type="term" value="C:intracellular organelle lumen"/>
    <property type="evidence" value="ECO:0007669"/>
    <property type="project" value="UniProtKB-ARBA"/>
</dbReference>
<dbReference type="AlphaFoldDB" id="A0AA38M4D5"/>
<comment type="similarity">
    <text evidence="1">Belongs to the LDH/MDH superfamily. MDH type 1 family.</text>
</comment>
<evidence type="ECO:0000259" key="12">
    <source>
        <dbReference type="Pfam" id="PF02866"/>
    </source>
</evidence>
<keyword evidence="14" id="KW-1185">Reference proteome</keyword>
<dbReference type="InterPro" id="IPR022383">
    <property type="entry name" value="Lactate/malate_DH_C"/>
</dbReference>
<evidence type="ECO:0000256" key="2">
    <source>
        <dbReference type="ARBA" id="ARBA00011738"/>
    </source>
</evidence>
<dbReference type="GO" id="GO:0030060">
    <property type="term" value="F:L-malate dehydrogenase (NAD+) activity"/>
    <property type="evidence" value="ECO:0007669"/>
    <property type="project" value="UniProtKB-EC"/>
</dbReference>
<dbReference type="FunFam" id="3.90.110.10:FF:000009">
    <property type="entry name" value="Malate dehydrogenase"/>
    <property type="match status" value="1"/>
</dbReference>
<evidence type="ECO:0000256" key="3">
    <source>
        <dbReference type="ARBA" id="ARBA00012995"/>
    </source>
</evidence>
<dbReference type="Gene3D" id="3.40.50.720">
    <property type="entry name" value="NAD(P)-binding Rossmann-like Domain"/>
    <property type="match status" value="1"/>
</dbReference>
<dbReference type="InterPro" id="IPR001236">
    <property type="entry name" value="Lactate/malate_DH_N"/>
</dbReference>
<dbReference type="PANTHER" id="PTHR11540:SF16">
    <property type="entry name" value="MALATE DEHYDROGENASE, MITOCHONDRIAL"/>
    <property type="match status" value="1"/>
</dbReference>
<protein>
    <recommendedName>
        <fullName evidence="4">Malate dehydrogenase, mitochondrial</fullName>
        <ecNumber evidence="3">1.1.1.37</ecNumber>
    </recommendedName>
</protein>
<name>A0AA38M4D5_9CUCU</name>
<comment type="caution">
    <text evidence="13">The sequence shown here is derived from an EMBL/GenBank/DDBJ whole genome shotgun (WGS) entry which is preliminary data.</text>
</comment>
<reference evidence="13" key="1">
    <citation type="journal article" date="2023" name="G3 (Bethesda)">
        <title>Whole genome assemblies of Zophobas morio and Tenebrio molitor.</title>
        <authorList>
            <person name="Kaur S."/>
            <person name="Stinson S.A."/>
            <person name="diCenzo G.C."/>
        </authorList>
    </citation>
    <scope>NUCLEOTIDE SEQUENCE</scope>
    <source>
        <strain evidence="13">QUZm001</strain>
    </source>
</reference>
<dbReference type="GO" id="GO:0006099">
    <property type="term" value="P:tricarboxylic acid cycle"/>
    <property type="evidence" value="ECO:0007669"/>
    <property type="project" value="UniProtKB-KW"/>
</dbReference>
<proteinExistence type="inferred from homology"/>
<feature type="domain" description="Lactate/malate dehydrogenase C-terminal" evidence="12">
    <location>
        <begin position="163"/>
        <end position="323"/>
    </location>
</feature>
<dbReference type="GO" id="GO:0005739">
    <property type="term" value="C:mitochondrion"/>
    <property type="evidence" value="ECO:0007669"/>
    <property type="project" value="TreeGrafter"/>
</dbReference>
<accession>A0AA38M4D5</accession>
<evidence type="ECO:0000259" key="11">
    <source>
        <dbReference type="Pfam" id="PF00056"/>
    </source>
</evidence>
<dbReference type="EMBL" id="JALNTZ010000008">
    <property type="protein sequence ID" value="KAJ3642384.1"/>
    <property type="molecule type" value="Genomic_DNA"/>
</dbReference>
<feature type="binding site" evidence="9">
    <location>
        <position position="50"/>
    </location>
    <ligand>
        <name>NAD(+)</name>
        <dbReference type="ChEBI" id="CHEBI:57540"/>
    </ligand>
</feature>
<feature type="binding site" evidence="9">
    <location>
        <position position="110"/>
    </location>
    <ligand>
        <name>NAD(+)</name>
        <dbReference type="ChEBI" id="CHEBI:57540"/>
    </ligand>
</feature>
<dbReference type="FunFam" id="3.40.50.720:FF:000268">
    <property type="entry name" value="Malate dehydrogenase"/>
    <property type="match status" value="1"/>
</dbReference>
<dbReference type="SUPFAM" id="SSF56327">
    <property type="entry name" value="LDH C-terminal domain-like"/>
    <property type="match status" value="1"/>
</dbReference>
<evidence type="ECO:0000256" key="9">
    <source>
        <dbReference type="PIRSR" id="PIRSR000102-3"/>
    </source>
</evidence>
<comment type="subunit">
    <text evidence="2">Homodimer.</text>
</comment>
<feature type="active site" description="Proton acceptor" evidence="8">
    <location>
        <position position="193"/>
    </location>
</feature>
<evidence type="ECO:0000313" key="13">
    <source>
        <dbReference type="EMBL" id="KAJ3642384.1"/>
    </source>
</evidence>
<keyword evidence="7 9" id="KW-0520">NAD</keyword>
<dbReference type="Pfam" id="PF00056">
    <property type="entry name" value="Ldh_1_N"/>
    <property type="match status" value="1"/>
</dbReference>
<evidence type="ECO:0000256" key="1">
    <source>
        <dbReference type="ARBA" id="ARBA00008824"/>
    </source>
</evidence>
<evidence type="ECO:0000256" key="7">
    <source>
        <dbReference type="ARBA" id="ARBA00023027"/>
    </source>
</evidence>
<evidence type="ECO:0000256" key="6">
    <source>
        <dbReference type="ARBA" id="ARBA00023002"/>
    </source>
</evidence>
<dbReference type="Gene3D" id="3.90.110.10">
    <property type="entry name" value="Lactate dehydrogenase/glycoside hydrolase, family 4, C-terminal"/>
    <property type="match status" value="1"/>
</dbReference>
<feature type="domain" description="Lactate/malate dehydrogenase N-terminal" evidence="11">
    <location>
        <begin position="27"/>
        <end position="161"/>
    </location>
</feature>
<gene>
    <name evidence="13" type="ORF">Zmor_025178</name>
</gene>
<evidence type="ECO:0000256" key="10">
    <source>
        <dbReference type="RuleBase" id="RU003369"/>
    </source>
</evidence>
<dbReference type="SUPFAM" id="SSF51735">
    <property type="entry name" value="NAD(P)-binding Rossmann-fold domains"/>
    <property type="match status" value="1"/>
</dbReference>
<dbReference type="Pfam" id="PF02866">
    <property type="entry name" value="Ldh_1_C"/>
    <property type="match status" value="1"/>
</dbReference>
<evidence type="ECO:0000256" key="4">
    <source>
        <dbReference type="ARBA" id="ARBA00016075"/>
    </source>
</evidence>
<dbReference type="InterPro" id="IPR015955">
    <property type="entry name" value="Lactate_DH/Glyco_Ohase_4_C"/>
</dbReference>
<sequence length="371" mass="40243">MKVTILGGGGNTHNPSIVQNLQPYLPGNVAKSVALMLKQTPLIDEVCLYDTKSLEGFAADLNYIDTKCKVTSYFGPKDIQHALSKATVVVVFACCQHSDSFTYSNLFDKNAPIVKDLAGHISKYAPKSLIAIGAEPINSMVPMFSEVMKKHGNYNPCTIFGVTTIDVVRTNRFVAEVLGLDPECVIVPVIGGHSEKTIVPVLSKAAPCNELTNKELEDITNSVRQADDNLMKIRSDGAYLSYGFSTARFVLALVKAAKGHCDVVECAFVKSNVHPQLKYMVTPLVLGPGGVVKNFGVPTLSDYEECLLENAIPLLAEDIKKGEFVGGRPMRMVDGVMQPKPICDPCDPNPKAPRCPPNHCELQSLFADKPC</sequence>
<keyword evidence="5" id="KW-0816">Tricarboxylic acid cycle</keyword>
<dbReference type="GO" id="GO:0019752">
    <property type="term" value="P:carboxylic acid metabolic process"/>
    <property type="evidence" value="ECO:0007669"/>
    <property type="project" value="InterPro"/>
</dbReference>
<evidence type="ECO:0000256" key="8">
    <source>
        <dbReference type="PIRSR" id="PIRSR000102-1"/>
    </source>
</evidence>
<organism evidence="13 14">
    <name type="scientific">Zophobas morio</name>
    <dbReference type="NCBI Taxonomy" id="2755281"/>
    <lineage>
        <taxon>Eukaryota</taxon>
        <taxon>Metazoa</taxon>
        <taxon>Ecdysozoa</taxon>
        <taxon>Arthropoda</taxon>
        <taxon>Hexapoda</taxon>
        <taxon>Insecta</taxon>
        <taxon>Pterygota</taxon>
        <taxon>Neoptera</taxon>
        <taxon>Endopterygota</taxon>
        <taxon>Coleoptera</taxon>
        <taxon>Polyphaga</taxon>
        <taxon>Cucujiformia</taxon>
        <taxon>Tenebrionidae</taxon>
        <taxon>Zophobas</taxon>
    </lineage>
</organism>
<dbReference type="Proteomes" id="UP001168821">
    <property type="component" value="Unassembled WGS sequence"/>
</dbReference>
<evidence type="ECO:0000256" key="5">
    <source>
        <dbReference type="ARBA" id="ARBA00022532"/>
    </source>
</evidence>
<dbReference type="PANTHER" id="PTHR11540">
    <property type="entry name" value="MALATE AND LACTATE DEHYDROGENASE"/>
    <property type="match status" value="1"/>
</dbReference>